<dbReference type="EMBL" id="JAEIOS010000009">
    <property type="protein sequence ID" value="MBI8988541.1"/>
    <property type="molecule type" value="Genomic_DNA"/>
</dbReference>
<dbReference type="InterPro" id="IPR019823">
    <property type="entry name" value="Mechanosensitive_channel_CS"/>
</dbReference>
<dbReference type="GO" id="GO:0008381">
    <property type="term" value="F:mechanosensitive monoatomic ion channel activity"/>
    <property type="evidence" value="ECO:0007669"/>
    <property type="project" value="UniProtKB-UniRule"/>
</dbReference>
<dbReference type="PRINTS" id="PR01264">
    <property type="entry name" value="MECHCHANNEL"/>
</dbReference>
<dbReference type="AlphaFoldDB" id="A0A934I1U5"/>
<sequence length="141" mass="15004">MLNGFKNFIMRGNVVDLAVAVVIGSAFTAIVTAFSNNLINPLLAVFGGTDYAGLGFHLRPGNDATFIDFGAIITAAINFLIIAAVIYFVLVAPMNRIKEIQAARAGEENEDAPAPVEVELLTEIRDLLKEQGNGPTADRLG</sequence>
<keyword evidence="5 10" id="KW-0812">Transmembrane</keyword>
<comment type="caution">
    <text evidence="11">The sequence shown here is derived from an EMBL/GenBank/DDBJ whole genome shotgun (WGS) entry which is preliminary data.</text>
</comment>
<dbReference type="RefSeq" id="WP_198737573.1">
    <property type="nucleotide sequence ID" value="NZ_JAEIOS010000009.1"/>
</dbReference>
<feature type="transmembrane region" description="Helical" evidence="10">
    <location>
        <begin position="12"/>
        <end position="34"/>
    </location>
</feature>
<organism evidence="11 12">
    <name type="scientific">Corynebacterium meridianum</name>
    <dbReference type="NCBI Taxonomy" id="2765363"/>
    <lineage>
        <taxon>Bacteria</taxon>
        <taxon>Bacillati</taxon>
        <taxon>Actinomycetota</taxon>
        <taxon>Actinomycetes</taxon>
        <taxon>Mycobacteriales</taxon>
        <taxon>Corynebacteriaceae</taxon>
        <taxon>Corynebacterium</taxon>
    </lineage>
</organism>
<keyword evidence="3 10" id="KW-0813">Transport</keyword>
<protein>
    <recommendedName>
        <fullName evidence="10">Large-conductance mechanosensitive channel</fullName>
    </recommendedName>
</protein>
<keyword evidence="12" id="KW-1185">Reference proteome</keyword>
<keyword evidence="4 10" id="KW-1003">Cell membrane</keyword>
<dbReference type="Proteomes" id="UP000645966">
    <property type="component" value="Unassembled WGS sequence"/>
</dbReference>
<dbReference type="HAMAP" id="MF_00115">
    <property type="entry name" value="MscL"/>
    <property type="match status" value="1"/>
</dbReference>
<comment type="subunit">
    <text evidence="10">Homopentamer.</text>
</comment>
<comment type="similarity">
    <text evidence="2 10">Belongs to the MscL family.</text>
</comment>
<comment type="function">
    <text evidence="10">Channel that opens in response to stretch forces in the membrane lipid bilayer. May participate in the regulation of osmotic pressure changes within the cell.</text>
</comment>
<dbReference type="InterPro" id="IPR037673">
    <property type="entry name" value="MSC/AndL"/>
</dbReference>
<dbReference type="Gene3D" id="1.10.1200.120">
    <property type="entry name" value="Large-conductance mechanosensitive channel, MscL, domain 1"/>
    <property type="match status" value="1"/>
</dbReference>
<evidence type="ECO:0000256" key="3">
    <source>
        <dbReference type="ARBA" id="ARBA00022448"/>
    </source>
</evidence>
<evidence type="ECO:0000313" key="12">
    <source>
        <dbReference type="Proteomes" id="UP000645966"/>
    </source>
</evidence>
<evidence type="ECO:0000256" key="2">
    <source>
        <dbReference type="ARBA" id="ARBA00007254"/>
    </source>
</evidence>
<evidence type="ECO:0000313" key="11">
    <source>
        <dbReference type="EMBL" id="MBI8988541.1"/>
    </source>
</evidence>
<dbReference type="Pfam" id="PF01741">
    <property type="entry name" value="MscL"/>
    <property type="match status" value="1"/>
</dbReference>
<accession>A0A934I1U5</accession>
<keyword evidence="7 10" id="KW-0406">Ion transport</keyword>
<dbReference type="PANTHER" id="PTHR30266">
    <property type="entry name" value="MECHANOSENSITIVE CHANNEL MSCL"/>
    <property type="match status" value="1"/>
</dbReference>
<evidence type="ECO:0000256" key="10">
    <source>
        <dbReference type="HAMAP-Rule" id="MF_00115"/>
    </source>
</evidence>
<dbReference type="InterPro" id="IPR001185">
    <property type="entry name" value="MS_channel"/>
</dbReference>
<comment type="subcellular location">
    <subcellularLocation>
        <location evidence="1 10">Cell membrane</location>
        <topology evidence="1 10">Multi-pass membrane protein</topology>
    </subcellularLocation>
</comment>
<evidence type="ECO:0000256" key="8">
    <source>
        <dbReference type="ARBA" id="ARBA00023136"/>
    </source>
</evidence>
<gene>
    <name evidence="10 11" type="primary">mscL</name>
    <name evidence="11" type="ORF">JDV75_02005</name>
</gene>
<dbReference type="InterPro" id="IPR036019">
    <property type="entry name" value="MscL_channel"/>
</dbReference>
<evidence type="ECO:0000256" key="7">
    <source>
        <dbReference type="ARBA" id="ARBA00023065"/>
    </source>
</evidence>
<dbReference type="NCBIfam" id="TIGR00220">
    <property type="entry name" value="mscL"/>
    <property type="match status" value="1"/>
</dbReference>
<dbReference type="PROSITE" id="PS01327">
    <property type="entry name" value="MSCL"/>
    <property type="match status" value="1"/>
</dbReference>
<reference evidence="11" key="1">
    <citation type="submission" date="2020-12" db="EMBL/GenBank/DDBJ databases">
        <title>Genome public.</title>
        <authorList>
            <person name="Sun Q."/>
        </authorList>
    </citation>
    <scope>NUCLEOTIDE SEQUENCE</scope>
    <source>
        <strain evidence="11">CCM 8863</strain>
    </source>
</reference>
<evidence type="ECO:0000256" key="1">
    <source>
        <dbReference type="ARBA" id="ARBA00004651"/>
    </source>
</evidence>
<name>A0A934I1U5_9CORY</name>
<keyword evidence="9 10" id="KW-0407">Ion channel</keyword>
<evidence type="ECO:0000256" key="6">
    <source>
        <dbReference type="ARBA" id="ARBA00022989"/>
    </source>
</evidence>
<dbReference type="PANTHER" id="PTHR30266:SF2">
    <property type="entry name" value="LARGE-CONDUCTANCE MECHANOSENSITIVE CHANNEL"/>
    <property type="match status" value="1"/>
</dbReference>
<keyword evidence="6 10" id="KW-1133">Transmembrane helix</keyword>
<dbReference type="SUPFAM" id="SSF81330">
    <property type="entry name" value="Gated mechanosensitive channel"/>
    <property type="match status" value="1"/>
</dbReference>
<evidence type="ECO:0000256" key="5">
    <source>
        <dbReference type="ARBA" id="ARBA00022692"/>
    </source>
</evidence>
<proteinExistence type="inferred from homology"/>
<evidence type="ECO:0000256" key="4">
    <source>
        <dbReference type="ARBA" id="ARBA00022475"/>
    </source>
</evidence>
<keyword evidence="8 10" id="KW-0472">Membrane</keyword>
<feature type="transmembrane region" description="Helical" evidence="10">
    <location>
        <begin position="69"/>
        <end position="90"/>
    </location>
</feature>
<evidence type="ECO:0000256" key="9">
    <source>
        <dbReference type="ARBA" id="ARBA00023303"/>
    </source>
</evidence>
<dbReference type="GO" id="GO:0005886">
    <property type="term" value="C:plasma membrane"/>
    <property type="evidence" value="ECO:0007669"/>
    <property type="project" value="UniProtKB-SubCell"/>
</dbReference>